<dbReference type="GO" id="GO:0046872">
    <property type="term" value="F:metal ion binding"/>
    <property type="evidence" value="ECO:0007669"/>
    <property type="project" value="UniProtKB-KW"/>
</dbReference>
<dbReference type="GO" id="GO:0005789">
    <property type="term" value="C:endoplasmic reticulum membrane"/>
    <property type="evidence" value="ECO:0007669"/>
    <property type="project" value="UniProtKB-SubCell"/>
</dbReference>
<comment type="cofactor">
    <cofactor evidence="1">
        <name>Zn(2+)</name>
        <dbReference type="ChEBI" id="CHEBI:29105"/>
    </cofactor>
</comment>
<sequence length="675" mass="74683">MALGFSSGDAPGFKLLLILVATYGLMAALVHSVLYMRFIKPLDIDAPLDRFSEARAVEHVRVLAHEIDGRQEGRPGLTEAARYITGQLEMIKERAGSNVRIEIEESVVNGTFNMMFLGHGISLGYRNHTNIVMRISSIHSQDNEPSVLLNGHFDSPLASPGAADCGSCVASMLEIARLMVDSGWVPPRPVIFLFNGAEELFLLGSHGFMKTHQWRETIGAFINVEASGTRGPDLVCQSGPGSWPSQVYVQSAVYPMAHSAAQDVFPVIPGDTDFRIFSQDYGNIPGLDIIFLLGGYFYHTSYDTMERLLPGSMQARGENLVSVIKAFTNSSKLQVKHERESNAYHYDGEHAVFFDYLSLFMIYYTRKVARLLHSIPIAIFLAMPFFSHKQNRGLVSWFSTFCDFTKGMIFHATGIFLAIVFPIIFAILRLLFTSCAMNWFAHPYLAYLMFVPCSLVGMLIPRIIWSSFPLSQDASALKSLKEALSDEARFWGAFGLYAISTLAYLLAGLSGGFLTFSISTSMLPGWISYCLSVKLFGHQSLRSTLFYVLPVLPCLAYSVYFGGFLVQFVVEKLGMMGALPPPYGYFVPDVVMATTVGAVTGLCVGPLIPICGRWLARSSILQVLLHISVLGLALSSQFFPYSVDAPKRILFQHTFLTAGIQASKMIKYNSKMLSF</sequence>
<evidence type="ECO:0000256" key="1">
    <source>
        <dbReference type="ARBA" id="ARBA00001947"/>
    </source>
</evidence>
<dbReference type="AlphaFoldDB" id="A0A5N5HFR5"/>
<dbReference type="EMBL" id="SMOL01000160">
    <property type="protein sequence ID" value="KAB2624932.1"/>
    <property type="molecule type" value="Genomic_DNA"/>
</dbReference>
<dbReference type="OrthoDB" id="76293at2759"/>
<evidence type="ECO:0000313" key="16">
    <source>
        <dbReference type="EMBL" id="KAB2624932.1"/>
    </source>
</evidence>
<keyword evidence="8" id="KW-0256">Endoplasmic reticulum</keyword>
<evidence type="ECO:0000256" key="5">
    <source>
        <dbReference type="ARBA" id="ARBA00022692"/>
    </source>
</evidence>
<dbReference type="Gene3D" id="3.40.630.10">
    <property type="entry name" value="Zn peptidases"/>
    <property type="match status" value="1"/>
</dbReference>
<evidence type="ECO:0000256" key="8">
    <source>
        <dbReference type="ARBA" id="ARBA00022824"/>
    </source>
</evidence>
<evidence type="ECO:0000256" key="12">
    <source>
        <dbReference type="ARBA" id="ARBA00023136"/>
    </source>
</evidence>
<comment type="similarity">
    <text evidence="3">Belongs to the peptidase M28 family.</text>
</comment>
<protein>
    <submittedName>
        <fullName evidence="16">Endoplasmic reticulum metallopeptidase 1-like</fullName>
    </submittedName>
</protein>
<accession>A0A5N5HFR5</accession>
<dbReference type="PANTHER" id="PTHR12147:SF22">
    <property type="entry name" value="ENDOPLASMIC RETICULUM METALLOPEPTIDASE 1"/>
    <property type="match status" value="1"/>
</dbReference>
<evidence type="ECO:0000256" key="2">
    <source>
        <dbReference type="ARBA" id="ARBA00004477"/>
    </source>
</evidence>
<evidence type="ECO:0000256" key="14">
    <source>
        <dbReference type="SAM" id="Phobius"/>
    </source>
</evidence>
<evidence type="ECO:0000256" key="3">
    <source>
        <dbReference type="ARBA" id="ARBA00010918"/>
    </source>
</evidence>
<evidence type="ECO:0000259" key="15">
    <source>
        <dbReference type="Pfam" id="PF04389"/>
    </source>
</evidence>
<gene>
    <name evidence="16" type="ORF">D8674_016592</name>
</gene>
<evidence type="ECO:0000256" key="9">
    <source>
        <dbReference type="ARBA" id="ARBA00022833"/>
    </source>
</evidence>
<dbReference type="FunFam" id="3.40.630.10:FF:000008">
    <property type="entry name" value="Endoplasmic reticulum metallopeptidase 1"/>
    <property type="match status" value="1"/>
</dbReference>
<feature type="transmembrane region" description="Helical" evidence="14">
    <location>
        <begin position="408"/>
        <end position="432"/>
    </location>
</feature>
<keyword evidence="13" id="KW-0325">Glycoprotein</keyword>
<evidence type="ECO:0000256" key="11">
    <source>
        <dbReference type="ARBA" id="ARBA00023049"/>
    </source>
</evidence>
<dbReference type="Pfam" id="PF04389">
    <property type="entry name" value="Peptidase_M28"/>
    <property type="match status" value="1"/>
</dbReference>
<evidence type="ECO:0000256" key="10">
    <source>
        <dbReference type="ARBA" id="ARBA00022989"/>
    </source>
</evidence>
<evidence type="ECO:0000256" key="6">
    <source>
        <dbReference type="ARBA" id="ARBA00022723"/>
    </source>
</evidence>
<dbReference type="SUPFAM" id="SSF53187">
    <property type="entry name" value="Zn-dependent exopeptidases"/>
    <property type="match status" value="1"/>
</dbReference>
<feature type="transmembrane region" description="Helical" evidence="14">
    <location>
        <begin position="444"/>
        <end position="465"/>
    </location>
</feature>
<keyword evidence="9" id="KW-0862">Zinc</keyword>
<proteinExistence type="inferred from homology"/>
<dbReference type="InterPro" id="IPR048024">
    <property type="entry name" value="Fxna-like_M28_dom"/>
</dbReference>
<feature type="transmembrane region" description="Helical" evidence="14">
    <location>
        <begin position="368"/>
        <end position="388"/>
    </location>
</feature>
<organism evidence="16 17">
    <name type="scientific">Pyrus ussuriensis x Pyrus communis</name>
    <dbReference type="NCBI Taxonomy" id="2448454"/>
    <lineage>
        <taxon>Eukaryota</taxon>
        <taxon>Viridiplantae</taxon>
        <taxon>Streptophyta</taxon>
        <taxon>Embryophyta</taxon>
        <taxon>Tracheophyta</taxon>
        <taxon>Spermatophyta</taxon>
        <taxon>Magnoliopsida</taxon>
        <taxon>eudicotyledons</taxon>
        <taxon>Gunneridae</taxon>
        <taxon>Pentapetalae</taxon>
        <taxon>rosids</taxon>
        <taxon>fabids</taxon>
        <taxon>Rosales</taxon>
        <taxon>Rosaceae</taxon>
        <taxon>Amygdaloideae</taxon>
        <taxon>Maleae</taxon>
        <taxon>Pyrus</taxon>
    </lineage>
</organism>
<comment type="caution">
    <text evidence="16">The sequence shown here is derived from an EMBL/GenBank/DDBJ whole genome shotgun (WGS) entry which is preliminary data.</text>
</comment>
<feature type="domain" description="Peptidase M28" evidence="15">
    <location>
        <begin position="130"/>
        <end position="322"/>
    </location>
</feature>
<comment type="subcellular location">
    <subcellularLocation>
        <location evidence="2">Endoplasmic reticulum membrane</location>
        <topology evidence="2">Multi-pass membrane protein</topology>
    </subcellularLocation>
</comment>
<feature type="transmembrane region" description="Helical" evidence="14">
    <location>
        <begin position="12"/>
        <end position="34"/>
    </location>
</feature>
<dbReference type="PANTHER" id="PTHR12147">
    <property type="entry name" value="METALLOPEPTIDASE M28 FAMILY MEMBER"/>
    <property type="match status" value="1"/>
</dbReference>
<reference evidence="16 17" key="1">
    <citation type="submission" date="2019-09" db="EMBL/GenBank/DDBJ databases">
        <authorList>
            <person name="Ou C."/>
        </authorList>
    </citation>
    <scope>NUCLEOTIDE SEQUENCE [LARGE SCALE GENOMIC DNA]</scope>
    <source>
        <strain evidence="16">S2</strain>
        <tissue evidence="16">Leaf</tissue>
    </source>
</reference>
<dbReference type="Proteomes" id="UP000327157">
    <property type="component" value="Chromosome 16"/>
</dbReference>
<keyword evidence="17" id="KW-1185">Reference proteome</keyword>
<dbReference type="InterPro" id="IPR045175">
    <property type="entry name" value="M28_fam"/>
</dbReference>
<feature type="transmembrane region" description="Helical" evidence="14">
    <location>
        <begin position="494"/>
        <end position="523"/>
    </location>
</feature>
<feature type="transmembrane region" description="Helical" evidence="14">
    <location>
        <begin position="590"/>
        <end position="611"/>
    </location>
</feature>
<name>A0A5N5HFR5_9ROSA</name>
<keyword evidence="6" id="KW-0479">Metal-binding</keyword>
<keyword evidence="4" id="KW-0645">Protease</keyword>
<dbReference type="InterPro" id="IPR007484">
    <property type="entry name" value="Peptidase_M28"/>
</dbReference>
<keyword evidence="5 14" id="KW-0812">Transmembrane</keyword>
<dbReference type="CDD" id="cd03875">
    <property type="entry name" value="M28_Fxna_like"/>
    <property type="match status" value="1"/>
</dbReference>
<dbReference type="GO" id="GO:0008235">
    <property type="term" value="F:metalloexopeptidase activity"/>
    <property type="evidence" value="ECO:0007669"/>
    <property type="project" value="InterPro"/>
</dbReference>
<evidence type="ECO:0000313" key="17">
    <source>
        <dbReference type="Proteomes" id="UP000327157"/>
    </source>
</evidence>
<keyword evidence="10 14" id="KW-1133">Transmembrane helix</keyword>
<reference evidence="17" key="2">
    <citation type="submission" date="2019-10" db="EMBL/GenBank/DDBJ databases">
        <title>A de novo genome assembly of a pear dwarfing rootstock.</title>
        <authorList>
            <person name="Wang F."/>
            <person name="Wang J."/>
            <person name="Li S."/>
            <person name="Zhang Y."/>
            <person name="Fang M."/>
            <person name="Ma L."/>
            <person name="Zhao Y."/>
            <person name="Jiang S."/>
        </authorList>
    </citation>
    <scope>NUCLEOTIDE SEQUENCE [LARGE SCALE GENOMIC DNA]</scope>
</reference>
<feature type="transmembrane region" description="Helical" evidence="14">
    <location>
        <begin position="623"/>
        <end position="643"/>
    </location>
</feature>
<keyword evidence="12 14" id="KW-0472">Membrane</keyword>
<evidence type="ECO:0000256" key="4">
    <source>
        <dbReference type="ARBA" id="ARBA00022670"/>
    </source>
</evidence>
<reference evidence="16 17" key="3">
    <citation type="submission" date="2019-11" db="EMBL/GenBank/DDBJ databases">
        <title>A de novo genome assembly of a pear dwarfing rootstock.</title>
        <authorList>
            <person name="Wang F."/>
            <person name="Wang J."/>
            <person name="Li S."/>
            <person name="Zhang Y."/>
            <person name="Fang M."/>
            <person name="Ma L."/>
            <person name="Zhao Y."/>
            <person name="Jiang S."/>
        </authorList>
    </citation>
    <scope>NUCLEOTIDE SEQUENCE [LARGE SCALE GENOMIC DNA]</scope>
    <source>
        <strain evidence="16">S2</strain>
        <tissue evidence="16">Leaf</tissue>
    </source>
</reference>
<keyword evidence="7" id="KW-0378">Hydrolase</keyword>
<evidence type="ECO:0000256" key="13">
    <source>
        <dbReference type="ARBA" id="ARBA00023180"/>
    </source>
</evidence>
<dbReference type="GO" id="GO:0006508">
    <property type="term" value="P:proteolysis"/>
    <property type="evidence" value="ECO:0007669"/>
    <property type="project" value="UniProtKB-KW"/>
</dbReference>
<keyword evidence="11" id="KW-0482">Metalloprotease</keyword>
<evidence type="ECO:0000256" key="7">
    <source>
        <dbReference type="ARBA" id="ARBA00022801"/>
    </source>
</evidence>
<feature type="transmembrane region" description="Helical" evidence="14">
    <location>
        <begin position="544"/>
        <end position="570"/>
    </location>
</feature>